<comment type="caution">
    <text evidence="3">The sequence shown here is derived from an EMBL/GenBank/DDBJ whole genome shotgun (WGS) entry which is preliminary data.</text>
</comment>
<accession>A0A6G0TBY7</accession>
<dbReference type="CDD" id="cd09077">
    <property type="entry name" value="R1-I-EN"/>
    <property type="match status" value="1"/>
</dbReference>
<evidence type="ECO:0000313" key="3">
    <source>
        <dbReference type="EMBL" id="KAE9529987.1"/>
    </source>
</evidence>
<feature type="compositionally biased region" description="Polar residues" evidence="1">
    <location>
        <begin position="41"/>
        <end position="60"/>
    </location>
</feature>
<dbReference type="Gene3D" id="3.60.10.10">
    <property type="entry name" value="Endonuclease/exonuclease/phosphatase"/>
    <property type="match status" value="1"/>
</dbReference>
<evidence type="ECO:0000256" key="1">
    <source>
        <dbReference type="SAM" id="MobiDB-lite"/>
    </source>
</evidence>
<dbReference type="InterPro" id="IPR005135">
    <property type="entry name" value="Endo/exonuclease/phosphatase"/>
</dbReference>
<dbReference type="SMART" id="SM00343">
    <property type="entry name" value="ZnF_C2HC"/>
    <property type="match status" value="2"/>
</dbReference>
<dbReference type="SUPFAM" id="SSF57756">
    <property type="entry name" value="Retrovirus zinc finger-like domains"/>
    <property type="match status" value="1"/>
</dbReference>
<sequence length="1316" mass="144382">MEANNGNLVTAPGESDPQVPAVGSEQVGSRGSSSIDHRTTGVDSQAPVSLKTTSAATGASNKDPKHSSSSGSIGSLVSAMSSLKSQIIGQQGALSLMLEKASALEIMSTKTKSPQVQIAIEGVLKTIELVSNSHDSIVKAFKISTRLTQDHAGECAQLSKIMAKHPAKSAASQTDPPVQGGECHAASREASTNTSQSIGEPVSYENPRRQSQQQPERQREQRAQPPLQTRQRRRKQKHPMTPVNPEPDPKGTVTEEWSAVTRKPRKPKPPAENSGRQDPSNRPKRPPPDAIAIKPSSKHTFADILKAVREVDVDKTGAHITSIAESRGGEVLVKVTRDESQRIGLEAAIRDALGDRATVRGLVSYVDLDITGLDGVTTDTEVADALKKAAGLPLNDTSVRVKNVRPAHNGTRRATASLKRVDVPGIIKASKVRIGLVWAKVRLREKIVRCFNCLGYGHVRSKCTGTDRRDACSLCAISGHRAAECSNPPRCAACEDLNAPADHYPGSNRCTSYKKAQSQSGQINLNCCKAAQALMYQMAAEKSADFLIVSEYNKADPNWYVDSNNKAAIVNANSATISSPGTSEAGFRWIAAAGMRIYSCYWSPNTSISDYRDFLFRLERSIRTATGVILLAGDFNAKHSDWGSRTNDPRGESLSDMIHALGFIVCNTGNAPTFKTSSIIDVTFCSPGLAGRVSFWNVLDTESLSDHHYVEFKIRPDQDSAPRFAPPVTKWKFNHRKLDESLSSGRLPTILDPIGAEDSAELLTTNIREASMSELTIVGKRKSVHWWSPELNVLRKTANHARRVFQRKRKRMGPLAATAEERAAKDAKLELVKAIKAAKDRAWKALCDQVERDPWGIPYKLVMGKLKRHQPIPGLDSPDTVGRIVNDLFPAHPPRTPRYWPSISEADLSGAVITNEEVQLAARRIKNKISPGPDGIPNEAMKLLAAKRPEILASVFNKLPQSVTPIAFADDIALVSKARENYNIEKDLTEAASSASNWLREAGLHIAAQKSEVLIITSRRKHNDVDVTVEGSKVQTSSSIRYLGIQIDSKLNFTEHANIVSAKASAACQKLSRIMPNISAATPRKRRLLGNVVNSLLLFGAPIWANRISATGKDKMAKVQRKTALRVCSAYCTVSAEAALVVASMPPIDILAKERLYIYDNKDDPEATCKAKEASHALWQTRWDASCKGRWTHRLIPHIVPWISRKHGEVNFHLTQFFTSHGCFPAYLHRFGKLDTPVCWYCGIEADDANHTVFVCDAWETRRSRVNTALNTTISPDNIVSIMLRDKNSWDAVSSFIHEVMGKKEDEERRRQALQV</sequence>
<gene>
    <name evidence="3" type="ORF">AGLY_011449</name>
</gene>
<dbReference type="Proteomes" id="UP000475862">
    <property type="component" value="Unassembled WGS sequence"/>
</dbReference>
<feature type="compositionally biased region" description="Polar residues" evidence="1">
    <location>
        <begin position="189"/>
        <end position="198"/>
    </location>
</feature>
<name>A0A6G0TBY7_APHGL</name>
<dbReference type="GO" id="GO:0003824">
    <property type="term" value="F:catalytic activity"/>
    <property type="evidence" value="ECO:0007669"/>
    <property type="project" value="InterPro"/>
</dbReference>
<dbReference type="PANTHER" id="PTHR33273:SF4">
    <property type="entry name" value="ENDONUCLEASE_EXONUCLEASE_PHOSPHATASE DOMAIN-CONTAINING PROTEIN"/>
    <property type="match status" value="1"/>
</dbReference>
<dbReference type="PANTHER" id="PTHR33273">
    <property type="entry name" value="DOMAIN-CONTAINING PROTEIN, PUTATIVE-RELATED"/>
    <property type="match status" value="1"/>
</dbReference>
<dbReference type="GO" id="GO:0008270">
    <property type="term" value="F:zinc ion binding"/>
    <property type="evidence" value="ECO:0007669"/>
    <property type="project" value="InterPro"/>
</dbReference>
<dbReference type="InterPro" id="IPR036875">
    <property type="entry name" value="Znf_CCHC_sf"/>
</dbReference>
<keyword evidence="4" id="KW-1185">Reference proteome</keyword>
<dbReference type="GO" id="GO:0003676">
    <property type="term" value="F:nucleic acid binding"/>
    <property type="evidence" value="ECO:0007669"/>
    <property type="project" value="InterPro"/>
</dbReference>
<dbReference type="Gene3D" id="4.10.60.10">
    <property type="entry name" value="Zinc finger, CCHC-type"/>
    <property type="match status" value="1"/>
</dbReference>
<dbReference type="InterPro" id="IPR000477">
    <property type="entry name" value="RT_dom"/>
</dbReference>
<feature type="domain" description="CCHC-type" evidence="2">
    <location>
        <begin position="449"/>
        <end position="465"/>
    </location>
</feature>
<feature type="region of interest" description="Disordered" evidence="1">
    <location>
        <begin position="166"/>
        <end position="295"/>
    </location>
</feature>
<protein>
    <recommendedName>
        <fullName evidence="2">CCHC-type domain-containing protein</fullName>
    </recommendedName>
</protein>
<organism evidence="3 4">
    <name type="scientific">Aphis glycines</name>
    <name type="common">Soybean aphid</name>
    <dbReference type="NCBI Taxonomy" id="307491"/>
    <lineage>
        <taxon>Eukaryota</taxon>
        <taxon>Metazoa</taxon>
        <taxon>Ecdysozoa</taxon>
        <taxon>Arthropoda</taxon>
        <taxon>Hexapoda</taxon>
        <taxon>Insecta</taxon>
        <taxon>Pterygota</taxon>
        <taxon>Neoptera</taxon>
        <taxon>Paraneoptera</taxon>
        <taxon>Hemiptera</taxon>
        <taxon>Sternorrhyncha</taxon>
        <taxon>Aphidomorpha</taxon>
        <taxon>Aphidoidea</taxon>
        <taxon>Aphididae</taxon>
        <taxon>Aphidini</taxon>
        <taxon>Aphis</taxon>
        <taxon>Aphis</taxon>
    </lineage>
</organism>
<reference evidence="3 4" key="1">
    <citation type="submission" date="2019-08" db="EMBL/GenBank/DDBJ databases">
        <title>The genome of the soybean aphid Biotype 1, its phylome, world population structure and adaptation to the North American continent.</title>
        <authorList>
            <person name="Giordano R."/>
            <person name="Donthu R.K."/>
            <person name="Hernandez A.G."/>
            <person name="Wright C.L."/>
            <person name="Zimin A.V."/>
        </authorList>
    </citation>
    <scope>NUCLEOTIDE SEQUENCE [LARGE SCALE GENOMIC DNA]</scope>
    <source>
        <tissue evidence="3">Whole aphids</tissue>
    </source>
</reference>
<dbReference type="EMBL" id="VYZN01000043">
    <property type="protein sequence ID" value="KAE9529987.1"/>
    <property type="molecule type" value="Genomic_DNA"/>
</dbReference>
<dbReference type="InterPro" id="IPR001878">
    <property type="entry name" value="Znf_CCHC"/>
</dbReference>
<proteinExistence type="predicted"/>
<dbReference type="Pfam" id="PF00078">
    <property type="entry name" value="RVT_1"/>
    <property type="match status" value="1"/>
</dbReference>
<evidence type="ECO:0000313" key="4">
    <source>
        <dbReference type="Proteomes" id="UP000475862"/>
    </source>
</evidence>
<dbReference type="SUPFAM" id="SSF56219">
    <property type="entry name" value="DNase I-like"/>
    <property type="match status" value="1"/>
</dbReference>
<dbReference type="OrthoDB" id="415822at2759"/>
<feature type="domain" description="CCHC-type" evidence="2">
    <location>
        <begin position="471"/>
        <end position="487"/>
    </location>
</feature>
<feature type="region of interest" description="Disordered" evidence="1">
    <location>
        <begin position="1"/>
        <end position="73"/>
    </location>
</feature>
<dbReference type="Pfam" id="PF14529">
    <property type="entry name" value="Exo_endo_phos_2"/>
    <property type="match status" value="1"/>
</dbReference>
<dbReference type="InterPro" id="IPR036691">
    <property type="entry name" value="Endo/exonu/phosph_ase_sf"/>
</dbReference>
<evidence type="ECO:0000259" key="2">
    <source>
        <dbReference type="SMART" id="SM00343"/>
    </source>
</evidence>